<evidence type="ECO:0000313" key="2">
    <source>
        <dbReference type="Proteomes" id="UP000273307"/>
    </source>
</evidence>
<gene>
    <name evidence="1" type="ORF">LAUMK136_03791</name>
</gene>
<dbReference type="EMBL" id="UPHP01000102">
    <property type="protein sequence ID" value="VBA40952.1"/>
    <property type="molecule type" value="Genomic_DNA"/>
</dbReference>
<dbReference type="Proteomes" id="UP000273307">
    <property type="component" value="Unassembled WGS sequence"/>
</dbReference>
<keyword evidence="2" id="KW-1185">Reference proteome</keyword>
<evidence type="ECO:0000313" key="1">
    <source>
        <dbReference type="EMBL" id="VBA40952.1"/>
    </source>
</evidence>
<name>A0A498Q8R0_9MYCO</name>
<accession>A0A498Q8R0</accession>
<sequence>MSAHFGHAEGDDLRRQFTGFRFASIRLRINSSYGVPPPGLRPELPTAMPNEVPTDVYYVFDGQLSWDSNPPGRIRLVSDR</sequence>
<proteinExistence type="predicted"/>
<protein>
    <submittedName>
        <fullName evidence="1">Uncharacterized protein</fullName>
    </submittedName>
</protein>
<dbReference type="AlphaFoldDB" id="A0A498Q8R0"/>
<reference evidence="1 2" key="1">
    <citation type="submission" date="2018-09" db="EMBL/GenBank/DDBJ databases">
        <authorList>
            <person name="Tagini F."/>
        </authorList>
    </citation>
    <scope>NUCLEOTIDE SEQUENCE [LARGE SCALE GENOMIC DNA]</scope>
    <source>
        <strain evidence="1 2">MK136</strain>
    </source>
</reference>
<organism evidence="1 2">
    <name type="scientific">Mycobacterium attenuatum</name>
    <dbReference type="NCBI Taxonomy" id="2341086"/>
    <lineage>
        <taxon>Bacteria</taxon>
        <taxon>Bacillati</taxon>
        <taxon>Actinomycetota</taxon>
        <taxon>Actinomycetes</taxon>
        <taxon>Mycobacteriales</taxon>
        <taxon>Mycobacteriaceae</taxon>
        <taxon>Mycobacterium</taxon>
    </lineage>
</organism>